<name>A0A7W0CJV1_9ACTN</name>
<dbReference type="SUPFAM" id="SSF52540">
    <property type="entry name" value="P-loop containing nucleoside triphosphate hydrolases"/>
    <property type="match status" value="1"/>
</dbReference>
<evidence type="ECO:0000256" key="2">
    <source>
        <dbReference type="ARBA" id="ARBA00022692"/>
    </source>
</evidence>
<feature type="transmembrane region" description="Helical" evidence="7">
    <location>
        <begin position="153"/>
        <end position="176"/>
    </location>
</feature>
<dbReference type="Proteomes" id="UP000530928">
    <property type="component" value="Unassembled WGS sequence"/>
</dbReference>
<evidence type="ECO:0000313" key="10">
    <source>
        <dbReference type="EMBL" id="MBA2892265.1"/>
    </source>
</evidence>
<keyword evidence="6 7" id="KW-0472">Membrane</keyword>
<dbReference type="PROSITE" id="PS50893">
    <property type="entry name" value="ABC_TRANSPORTER_2"/>
    <property type="match status" value="1"/>
</dbReference>
<sequence>MRLRARHDGVLLRPLAGRGGAPLRLPAGRGGPRLTLVRQVLGSRPRLLWALAGWSVVEALPMAALGIVLAHAIDDGFAAGEPVTGLLWLGALGAAWVVGAVGARQVVVTIAGLVEPFREALLSRVVAGVLHRADGDTAALARTNLQVELARDALAAVITVLRSFVFSLAGVIIGLAALVPELVVLILPPVVAGLALFAASLPALARRHRAFLLADEATAESVTAMAAGLRDVSAAGAEERIGDQVVARVDAQARAGTRLAGLTGARTLTLAVGGWLPVVIVLASAPSLGAGPGVVLGALTYVTQSLVPALSNLFEGLGANGVRLGVSLGRVLESAPVPPPRSVLEGGRSGGARLRGVRFAYGPHAEPVLDGLDLDLAEGEHLAVVGPSGIGKSTLASLLAGLLSPDAGWVLVGGIRADLIDPVNRVLVPQEAYVFRGTLLENLMYLGCGEIMAAVRAVGAEDLVARLGGLEADVDPALLSPAERQLITLVRAYLSPARLVILDEATCHLDAAAEARAEEAFARRGGTLVVIAHRISSAVRARRVLVMDGTGVMLGTHEDLLDRSPLYADLVGHWRIA</sequence>
<keyword evidence="11" id="KW-1185">Reference proteome</keyword>
<gene>
    <name evidence="10" type="ORF">HNR30_003606</name>
</gene>
<dbReference type="Gene3D" id="3.40.50.300">
    <property type="entry name" value="P-loop containing nucleotide triphosphate hydrolases"/>
    <property type="match status" value="1"/>
</dbReference>
<reference evidence="10 11" key="1">
    <citation type="submission" date="2020-07" db="EMBL/GenBank/DDBJ databases">
        <title>Genomic Encyclopedia of Type Strains, Phase IV (KMG-IV): sequencing the most valuable type-strain genomes for metagenomic binning, comparative biology and taxonomic classification.</title>
        <authorList>
            <person name="Goeker M."/>
        </authorList>
    </citation>
    <scope>NUCLEOTIDE SEQUENCE [LARGE SCALE GENOMIC DNA]</scope>
    <source>
        <strain evidence="10 11">DSM 45533</strain>
    </source>
</reference>
<dbReference type="AlphaFoldDB" id="A0A7W0CJV1"/>
<evidence type="ECO:0000259" key="8">
    <source>
        <dbReference type="PROSITE" id="PS50893"/>
    </source>
</evidence>
<keyword evidence="2 7" id="KW-0812">Transmembrane</keyword>
<dbReference type="PANTHER" id="PTHR24221:SF654">
    <property type="entry name" value="ATP-BINDING CASSETTE SUB-FAMILY B MEMBER 6"/>
    <property type="match status" value="1"/>
</dbReference>
<dbReference type="GO" id="GO:0034040">
    <property type="term" value="F:ATPase-coupled lipid transmembrane transporter activity"/>
    <property type="evidence" value="ECO:0007669"/>
    <property type="project" value="TreeGrafter"/>
</dbReference>
<keyword evidence="4 10" id="KW-0067">ATP-binding</keyword>
<evidence type="ECO:0000256" key="7">
    <source>
        <dbReference type="SAM" id="Phobius"/>
    </source>
</evidence>
<comment type="subcellular location">
    <subcellularLocation>
        <location evidence="1">Cell membrane</location>
        <topology evidence="1">Multi-pass membrane protein</topology>
    </subcellularLocation>
</comment>
<evidence type="ECO:0000256" key="1">
    <source>
        <dbReference type="ARBA" id="ARBA00004651"/>
    </source>
</evidence>
<dbReference type="GO" id="GO:0140359">
    <property type="term" value="F:ABC-type transporter activity"/>
    <property type="evidence" value="ECO:0007669"/>
    <property type="project" value="InterPro"/>
</dbReference>
<evidence type="ECO:0000313" key="11">
    <source>
        <dbReference type="Proteomes" id="UP000530928"/>
    </source>
</evidence>
<accession>A0A7W0CJV1</accession>
<evidence type="ECO:0000256" key="4">
    <source>
        <dbReference type="ARBA" id="ARBA00022840"/>
    </source>
</evidence>
<protein>
    <submittedName>
        <fullName evidence="10">ATP-binding cassette subfamily C protein</fullName>
    </submittedName>
</protein>
<dbReference type="GO" id="GO:0005524">
    <property type="term" value="F:ATP binding"/>
    <property type="evidence" value="ECO:0007669"/>
    <property type="project" value="UniProtKB-KW"/>
</dbReference>
<comment type="caution">
    <text evidence="10">The sequence shown here is derived from an EMBL/GenBank/DDBJ whole genome shotgun (WGS) entry which is preliminary data.</text>
</comment>
<dbReference type="SUPFAM" id="SSF90123">
    <property type="entry name" value="ABC transporter transmembrane region"/>
    <property type="match status" value="1"/>
</dbReference>
<feature type="transmembrane region" description="Helical" evidence="7">
    <location>
        <begin position="182"/>
        <end position="204"/>
    </location>
</feature>
<dbReference type="InterPro" id="IPR039421">
    <property type="entry name" value="Type_1_exporter"/>
</dbReference>
<organism evidence="10 11">
    <name type="scientific">Nonomuraea soli</name>
    <dbReference type="NCBI Taxonomy" id="1032476"/>
    <lineage>
        <taxon>Bacteria</taxon>
        <taxon>Bacillati</taxon>
        <taxon>Actinomycetota</taxon>
        <taxon>Actinomycetes</taxon>
        <taxon>Streptosporangiales</taxon>
        <taxon>Streptosporangiaceae</taxon>
        <taxon>Nonomuraea</taxon>
    </lineage>
</organism>
<evidence type="ECO:0000259" key="9">
    <source>
        <dbReference type="PROSITE" id="PS50929"/>
    </source>
</evidence>
<dbReference type="SMART" id="SM00382">
    <property type="entry name" value="AAA"/>
    <property type="match status" value="1"/>
</dbReference>
<feature type="domain" description="ABC transmembrane type-1" evidence="9">
    <location>
        <begin position="49"/>
        <end position="308"/>
    </location>
</feature>
<keyword evidence="3" id="KW-0547">Nucleotide-binding</keyword>
<dbReference type="PANTHER" id="PTHR24221">
    <property type="entry name" value="ATP-BINDING CASSETTE SUB-FAMILY B"/>
    <property type="match status" value="1"/>
</dbReference>
<dbReference type="InterPro" id="IPR011527">
    <property type="entry name" value="ABC1_TM_dom"/>
</dbReference>
<dbReference type="InterPro" id="IPR003593">
    <property type="entry name" value="AAA+_ATPase"/>
</dbReference>
<evidence type="ECO:0000256" key="3">
    <source>
        <dbReference type="ARBA" id="ARBA00022741"/>
    </source>
</evidence>
<feature type="transmembrane region" description="Helical" evidence="7">
    <location>
        <begin position="85"/>
        <end position="114"/>
    </location>
</feature>
<feature type="transmembrane region" description="Helical" evidence="7">
    <location>
        <begin position="47"/>
        <end position="73"/>
    </location>
</feature>
<dbReference type="InterPro" id="IPR003439">
    <property type="entry name" value="ABC_transporter-like_ATP-bd"/>
</dbReference>
<dbReference type="RefSeq" id="WP_246378655.1">
    <property type="nucleotide sequence ID" value="NZ_BAABAM010000002.1"/>
</dbReference>
<feature type="domain" description="ABC transporter" evidence="8">
    <location>
        <begin position="352"/>
        <end position="573"/>
    </location>
</feature>
<keyword evidence="5 7" id="KW-1133">Transmembrane helix</keyword>
<dbReference type="GO" id="GO:0016887">
    <property type="term" value="F:ATP hydrolysis activity"/>
    <property type="evidence" value="ECO:0007669"/>
    <property type="project" value="InterPro"/>
</dbReference>
<dbReference type="InterPro" id="IPR036640">
    <property type="entry name" value="ABC1_TM_sf"/>
</dbReference>
<dbReference type="Gene3D" id="1.20.1560.10">
    <property type="entry name" value="ABC transporter type 1, transmembrane domain"/>
    <property type="match status" value="1"/>
</dbReference>
<evidence type="ECO:0000256" key="5">
    <source>
        <dbReference type="ARBA" id="ARBA00022989"/>
    </source>
</evidence>
<dbReference type="Pfam" id="PF00005">
    <property type="entry name" value="ABC_tran"/>
    <property type="match status" value="1"/>
</dbReference>
<evidence type="ECO:0000256" key="6">
    <source>
        <dbReference type="ARBA" id="ARBA00023136"/>
    </source>
</evidence>
<proteinExistence type="predicted"/>
<dbReference type="EMBL" id="JACDUR010000003">
    <property type="protein sequence ID" value="MBA2892265.1"/>
    <property type="molecule type" value="Genomic_DNA"/>
</dbReference>
<dbReference type="GO" id="GO:0005886">
    <property type="term" value="C:plasma membrane"/>
    <property type="evidence" value="ECO:0007669"/>
    <property type="project" value="UniProtKB-SubCell"/>
</dbReference>
<dbReference type="InterPro" id="IPR027417">
    <property type="entry name" value="P-loop_NTPase"/>
</dbReference>
<dbReference type="PROSITE" id="PS50929">
    <property type="entry name" value="ABC_TM1F"/>
    <property type="match status" value="1"/>
</dbReference>